<organism evidence="3 4">
    <name type="scientific">Fructobacillus cardui</name>
    <dbReference type="NCBI Taxonomy" id="2893170"/>
    <lineage>
        <taxon>Bacteria</taxon>
        <taxon>Bacillati</taxon>
        <taxon>Bacillota</taxon>
        <taxon>Bacilli</taxon>
        <taxon>Lactobacillales</taxon>
        <taxon>Lactobacillaceae</taxon>
        <taxon>Fructobacillus</taxon>
    </lineage>
</organism>
<comment type="caution">
    <text evidence="3">The sequence shown here is derived from an EMBL/GenBank/DDBJ whole genome shotgun (WGS) entry which is preliminary data.</text>
</comment>
<gene>
    <name evidence="3" type="ORF">R82641_BJNNKPBH_01593</name>
</gene>
<feature type="domain" description="Antirepressor protein C-terminal" evidence="1">
    <location>
        <begin position="147"/>
        <end position="251"/>
    </location>
</feature>
<dbReference type="InterPro" id="IPR005039">
    <property type="entry name" value="Ant_C"/>
</dbReference>
<dbReference type="RefSeq" id="WP_338348318.1">
    <property type="nucleotide sequence ID" value="NZ_CAUZLY010000023.1"/>
</dbReference>
<dbReference type="Pfam" id="PF08346">
    <property type="entry name" value="AntA"/>
    <property type="match status" value="1"/>
</dbReference>
<accession>A0ABN9Z033</accession>
<evidence type="ECO:0000313" key="4">
    <source>
        <dbReference type="Proteomes" id="UP001314200"/>
    </source>
</evidence>
<dbReference type="InterPro" id="IPR013557">
    <property type="entry name" value="AntA/B_antirep"/>
</dbReference>
<keyword evidence="4" id="KW-1185">Reference proteome</keyword>
<name>A0ABN9Z033_9LACO</name>
<feature type="domain" description="AntA/AntB antirepressor" evidence="2">
    <location>
        <begin position="29"/>
        <end position="97"/>
    </location>
</feature>
<dbReference type="Proteomes" id="UP001314200">
    <property type="component" value="Unassembled WGS sequence"/>
</dbReference>
<dbReference type="Pfam" id="PF03374">
    <property type="entry name" value="ANT"/>
    <property type="match status" value="1"/>
</dbReference>
<proteinExistence type="predicted"/>
<evidence type="ECO:0000259" key="1">
    <source>
        <dbReference type="Pfam" id="PF03374"/>
    </source>
</evidence>
<dbReference type="EMBL" id="CAUZLY010000023">
    <property type="protein sequence ID" value="CAK1255097.1"/>
    <property type="molecule type" value="Genomic_DNA"/>
</dbReference>
<evidence type="ECO:0000259" key="2">
    <source>
        <dbReference type="Pfam" id="PF08346"/>
    </source>
</evidence>
<reference evidence="3 4" key="1">
    <citation type="submission" date="2023-10" db="EMBL/GenBank/DDBJ databases">
        <authorList>
            <person name="Botero Cardona J."/>
        </authorList>
    </citation>
    <scope>NUCLEOTIDE SEQUENCE [LARGE SCALE GENOMIC DNA]</scope>
    <source>
        <strain evidence="3 4">R-82641</strain>
    </source>
</reference>
<protein>
    <submittedName>
        <fullName evidence="3">KilAC domain (KilAC)</fullName>
    </submittedName>
</protein>
<sequence>MTSKNYRKVTKMSNLIIFDRSDQTKEPTVSARELYRALEVSKNTRFSRWFETNSKQLIETEDFTSVPGSTVVNNGAVKILQDYSLTVDAAKQIAMMSGTEKGREIRKYFIEVEKQWNDPHLVVERGLIAANKLIGERDQKIKVLSIQNEEMKPKAEFYDKVADSKDVFYMKQLADHLDQNGHHTGQNLLFKELVQDGYLRKLKNGYAPTSYANTRKLFKTIQTTYERTDGAHTSTTVMVTAKGMQYFVKKYCEQKELAE</sequence>
<evidence type="ECO:0000313" key="3">
    <source>
        <dbReference type="EMBL" id="CAK1255097.1"/>
    </source>
</evidence>